<feature type="region of interest" description="Disordered" evidence="8">
    <location>
        <begin position="585"/>
        <end position="621"/>
    </location>
</feature>
<accession>A0A061AW16</accession>
<dbReference type="Gene3D" id="2.40.70.10">
    <property type="entry name" value="Acid Proteases"/>
    <property type="match status" value="2"/>
</dbReference>
<comment type="similarity">
    <text evidence="1 7">Belongs to the peptidase A1 family.</text>
</comment>
<keyword evidence="6" id="KW-1015">Disulfide bond</keyword>
<evidence type="ECO:0000256" key="1">
    <source>
        <dbReference type="ARBA" id="ARBA00007447"/>
    </source>
</evidence>
<feature type="active site" evidence="5">
    <location>
        <position position="167"/>
    </location>
</feature>
<dbReference type="OrthoDB" id="2747330at2759"/>
<name>A0A061AW16_RHOTO</name>
<evidence type="ECO:0000259" key="10">
    <source>
        <dbReference type="PROSITE" id="PS51767"/>
    </source>
</evidence>
<evidence type="ECO:0000313" key="11">
    <source>
        <dbReference type="EMBL" id="CDR41848.1"/>
    </source>
</evidence>
<dbReference type="InterPro" id="IPR001969">
    <property type="entry name" value="Aspartic_peptidase_AS"/>
</dbReference>
<keyword evidence="9" id="KW-0732">Signal</keyword>
<proteinExistence type="inferred from homology"/>
<evidence type="ECO:0000256" key="5">
    <source>
        <dbReference type="PIRSR" id="PIRSR601461-1"/>
    </source>
</evidence>
<dbReference type="EMBL" id="LK052941">
    <property type="protein sequence ID" value="CDR41848.1"/>
    <property type="molecule type" value="Genomic_DNA"/>
</dbReference>
<dbReference type="PRINTS" id="PR00792">
    <property type="entry name" value="PEPSIN"/>
</dbReference>
<keyword evidence="3 7" id="KW-0064">Aspartyl protease</keyword>
<dbReference type="PANTHER" id="PTHR47966">
    <property type="entry name" value="BETA-SITE APP-CLEAVING ENZYME, ISOFORM A-RELATED"/>
    <property type="match status" value="1"/>
</dbReference>
<evidence type="ECO:0000256" key="6">
    <source>
        <dbReference type="PIRSR" id="PIRSR601461-2"/>
    </source>
</evidence>
<dbReference type="GO" id="GO:0004190">
    <property type="term" value="F:aspartic-type endopeptidase activity"/>
    <property type="evidence" value="ECO:0007669"/>
    <property type="project" value="UniProtKB-KW"/>
</dbReference>
<feature type="compositionally biased region" description="Basic and acidic residues" evidence="8">
    <location>
        <begin position="102"/>
        <end position="113"/>
    </location>
</feature>
<dbReference type="GO" id="GO:0006508">
    <property type="term" value="P:proteolysis"/>
    <property type="evidence" value="ECO:0007669"/>
    <property type="project" value="UniProtKB-KW"/>
</dbReference>
<dbReference type="PANTHER" id="PTHR47966:SF51">
    <property type="entry name" value="BETA-SITE APP-CLEAVING ENZYME, ISOFORM A-RELATED"/>
    <property type="match status" value="1"/>
</dbReference>
<dbReference type="AlphaFoldDB" id="A0A061AW16"/>
<keyword evidence="4 7" id="KW-0378">Hydrolase</keyword>
<feature type="region of interest" description="Disordered" evidence="8">
    <location>
        <begin position="488"/>
        <end position="517"/>
    </location>
</feature>
<dbReference type="InterPro" id="IPR034164">
    <property type="entry name" value="Pepsin-like_dom"/>
</dbReference>
<evidence type="ECO:0000256" key="2">
    <source>
        <dbReference type="ARBA" id="ARBA00022670"/>
    </source>
</evidence>
<sequence length="644" mass="65016">MHTLSLLTLSAAAAASVAAHGPSGPAQGVHRFRQKRMVDIRGDDGVVNLDFLHNDFARVTNKYTKSNLAFKANHVVLSRNHTLQRRREDVFAMARAMEEENLAREGRRRETHAQRKKRSEVLGGKVEKRAPGGSVPLTDYFSGGNDASYYGPIGIGTPAQSFDVIFDTGSADLWVPSSKSSTSHSKFNTGSSSTIETSSAEWDITYGTGSSQGFLARDVVQLGGQSIPKQIFALADTSAPVVEALPSDGICGLAFSTIATSGAPTVFENAITEKIVSNPYFGFYLQRASDLTSASKGTIGGGELCFGCADSAKYTGQLNYVPVSAQSYWEIPADGISVDGQVVSGTSMSAAIDTGTTLIYVPTAVANALYGKIGGKAVGGGGGQYHVPCVSTFGSIGLSFGGQTYNIPLSDVFLGYASASTTSECILGILAQDMYDADGNAVAIVGDLFLKTVYSVFSYSQGGNPAVGFAPSITSGLSASGSSSSSGSSGASAPSASGNATVSGSAGRSNATAPATTSPFVVSKKVADITANPGVATSISTYNPAAAQATAAVSGSSGAANGSVTAPAAPFTFTVFSVASNVPTVTSTSTMSTPTSDSTTSSGGDATAAEASSPSASSTSGAGKNVAAIALAVVAALAGSALAA</sequence>
<dbReference type="InterPro" id="IPR033121">
    <property type="entry name" value="PEPTIDASE_A1"/>
</dbReference>
<dbReference type="PROSITE" id="PS00141">
    <property type="entry name" value="ASP_PROTEASE"/>
    <property type="match status" value="2"/>
</dbReference>
<dbReference type="InterPro" id="IPR001461">
    <property type="entry name" value="Aspartic_peptidase_A1"/>
</dbReference>
<gene>
    <name evidence="11" type="ORF">RHTO0S_06e07052g</name>
</gene>
<evidence type="ECO:0000256" key="3">
    <source>
        <dbReference type="ARBA" id="ARBA00022750"/>
    </source>
</evidence>
<feature type="compositionally biased region" description="Low complexity" evidence="8">
    <location>
        <begin position="488"/>
        <end position="500"/>
    </location>
</feature>
<evidence type="ECO:0000256" key="9">
    <source>
        <dbReference type="SAM" id="SignalP"/>
    </source>
</evidence>
<feature type="compositionally biased region" description="Polar residues" evidence="8">
    <location>
        <begin position="501"/>
        <end position="517"/>
    </location>
</feature>
<organism evidence="11">
    <name type="scientific">Rhodotorula toruloides</name>
    <name type="common">Yeast</name>
    <name type="synonym">Rhodosporidium toruloides</name>
    <dbReference type="NCBI Taxonomy" id="5286"/>
    <lineage>
        <taxon>Eukaryota</taxon>
        <taxon>Fungi</taxon>
        <taxon>Dikarya</taxon>
        <taxon>Basidiomycota</taxon>
        <taxon>Pucciniomycotina</taxon>
        <taxon>Microbotryomycetes</taxon>
        <taxon>Sporidiobolales</taxon>
        <taxon>Sporidiobolaceae</taxon>
        <taxon>Rhodotorula</taxon>
    </lineage>
</organism>
<dbReference type="PROSITE" id="PS51767">
    <property type="entry name" value="PEPTIDASE_A1"/>
    <property type="match status" value="1"/>
</dbReference>
<evidence type="ECO:0000256" key="4">
    <source>
        <dbReference type="ARBA" id="ARBA00022801"/>
    </source>
</evidence>
<reference evidence="11" key="1">
    <citation type="journal article" date="2014" name="Genome Announc.">
        <title>Draft genome sequence of Rhodosporidium toruloides CECT1137, an oleaginous yeast of biotechnological interest.</title>
        <authorList>
            <person name="Morin N."/>
            <person name="Calcas X."/>
            <person name="Devillers H."/>
            <person name="Durrens P."/>
            <person name="Sherman D.J."/>
            <person name="Nicaud J.-M."/>
            <person name="Neuveglise C."/>
        </authorList>
    </citation>
    <scope>NUCLEOTIDE SEQUENCE</scope>
    <source>
        <strain evidence="11">CECT1137</strain>
    </source>
</reference>
<protein>
    <submittedName>
        <fullName evidence="11">RHTO0S06e07052g1_1</fullName>
    </submittedName>
</protein>
<dbReference type="SUPFAM" id="SSF50630">
    <property type="entry name" value="Acid proteases"/>
    <property type="match status" value="1"/>
</dbReference>
<feature type="domain" description="Peptidase A1" evidence="10">
    <location>
        <begin position="149"/>
        <end position="470"/>
    </location>
</feature>
<feature type="disulfide bond" evidence="6">
    <location>
        <begin position="389"/>
        <end position="425"/>
    </location>
</feature>
<dbReference type="FunFam" id="2.40.70.10:FF:000115">
    <property type="entry name" value="Lysosomal aspartic protease"/>
    <property type="match status" value="1"/>
</dbReference>
<dbReference type="InterPro" id="IPR021109">
    <property type="entry name" value="Peptidase_aspartic_dom_sf"/>
</dbReference>
<evidence type="ECO:0000256" key="7">
    <source>
        <dbReference type="RuleBase" id="RU000454"/>
    </source>
</evidence>
<keyword evidence="2 7" id="KW-0645">Protease</keyword>
<feature type="signal peptide" evidence="9">
    <location>
        <begin position="1"/>
        <end position="19"/>
    </location>
</feature>
<feature type="active site" evidence="5">
    <location>
        <position position="353"/>
    </location>
</feature>
<dbReference type="Pfam" id="PF00026">
    <property type="entry name" value="Asp"/>
    <property type="match status" value="1"/>
</dbReference>
<evidence type="ECO:0000256" key="8">
    <source>
        <dbReference type="SAM" id="MobiDB-lite"/>
    </source>
</evidence>
<dbReference type="CDD" id="cd05471">
    <property type="entry name" value="pepsin_like"/>
    <property type="match status" value="1"/>
</dbReference>
<feature type="region of interest" description="Disordered" evidence="8">
    <location>
        <begin position="102"/>
        <end position="137"/>
    </location>
</feature>
<feature type="chain" id="PRO_5001594241" evidence="9">
    <location>
        <begin position="20"/>
        <end position="644"/>
    </location>
</feature>